<keyword evidence="2" id="KW-1185">Reference proteome</keyword>
<comment type="caution">
    <text evidence="1">The sequence shown here is derived from an EMBL/GenBank/DDBJ whole genome shotgun (WGS) entry which is preliminary data.</text>
</comment>
<dbReference type="EMBL" id="JASBWR010000018">
    <property type="protein sequence ID" value="KAJ9109436.1"/>
    <property type="molecule type" value="Genomic_DNA"/>
</dbReference>
<sequence>MFAINYNPVLSFLDLVQQQQQQQLRQQFQPKISKKVETEDEYQIHIFKPYGDFNSYEVRALKSQNGLVKLVIESEPDNFQATVSFSLAEIDLQEINWLYFRAENTLVLRIPKKQKEAAQKQAEENARKEAKAREQAKLQERKERIRREAEARNAKAQQEQFVEQLLQNFFTPFLSQVSQAQAGSKNSEGKVTQNNESSSSPAPVPAPAPKQPSPKLDANDDNESVQSEPLTPEVGSPKLEAKDESLDLHKHPSLEEVEDEEFVMFRKKFEQ</sequence>
<gene>
    <name evidence="1" type="ORF">QFC19_002189</name>
</gene>
<proteinExistence type="predicted"/>
<organism evidence="1 2">
    <name type="scientific">Naganishia cerealis</name>
    <dbReference type="NCBI Taxonomy" id="610337"/>
    <lineage>
        <taxon>Eukaryota</taxon>
        <taxon>Fungi</taxon>
        <taxon>Dikarya</taxon>
        <taxon>Basidiomycota</taxon>
        <taxon>Agaricomycotina</taxon>
        <taxon>Tremellomycetes</taxon>
        <taxon>Filobasidiales</taxon>
        <taxon>Filobasidiaceae</taxon>
        <taxon>Naganishia</taxon>
    </lineage>
</organism>
<name>A0ACC2WF12_9TREE</name>
<evidence type="ECO:0000313" key="1">
    <source>
        <dbReference type="EMBL" id="KAJ9109436.1"/>
    </source>
</evidence>
<evidence type="ECO:0000313" key="2">
    <source>
        <dbReference type="Proteomes" id="UP001241377"/>
    </source>
</evidence>
<dbReference type="Proteomes" id="UP001241377">
    <property type="component" value="Unassembled WGS sequence"/>
</dbReference>
<reference evidence="1" key="1">
    <citation type="submission" date="2023-04" db="EMBL/GenBank/DDBJ databases">
        <title>Draft Genome sequencing of Naganishia species isolated from polar environments using Oxford Nanopore Technology.</title>
        <authorList>
            <person name="Leo P."/>
            <person name="Venkateswaran K."/>
        </authorList>
    </citation>
    <scope>NUCLEOTIDE SEQUENCE</scope>
    <source>
        <strain evidence="1">MNA-CCFEE 5261</strain>
    </source>
</reference>
<protein>
    <submittedName>
        <fullName evidence="1">Uncharacterized protein</fullName>
    </submittedName>
</protein>
<accession>A0ACC2WF12</accession>